<sequence length="177" mass="19172">MTLFRYAMLHVLLLLGIAPAAAHGPTPQKVEESIAIAAPPAKVWELVKDFDGLVSWNPLVETSMGTGGNEAGAERTVVLRDGGQLKDSLDEYVEAEMSYSYRLDTPDIQAFPVSFYSATLAVKPDADGGSEVIWDARLYRADTGNFPSETQNDAAAVDAVTTFYKAGLEELKKKAEQ</sequence>
<dbReference type="Gene3D" id="3.30.530.20">
    <property type="match status" value="1"/>
</dbReference>
<protein>
    <submittedName>
        <fullName evidence="2">MxaD protein</fullName>
    </submittedName>
</protein>
<name>A0A0A8K1P7_9HYPH</name>
<proteinExistence type="predicted"/>
<dbReference type="InterPro" id="IPR019587">
    <property type="entry name" value="Polyketide_cyclase/dehydratase"/>
</dbReference>
<dbReference type="OrthoDB" id="1364128at2"/>
<dbReference type="RefSeq" id="WP_045364030.1">
    <property type="nucleotide sequence ID" value="NZ_AP014648.1"/>
</dbReference>
<gene>
    <name evidence="2" type="ORF">GL4_0431</name>
</gene>
<keyword evidence="3" id="KW-1185">Reference proteome</keyword>
<dbReference type="PANTHER" id="PTHR39332">
    <property type="entry name" value="BLL4707 PROTEIN"/>
    <property type="match status" value="1"/>
</dbReference>
<feature type="chain" id="PRO_5002038862" evidence="1">
    <location>
        <begin position="23"/>
        <end position="177"/>
    </location>
</feature>
<reference evidence="2 3" key="1">
    <citation type="submission" date="2014-09" db="EMBL/GenBank/DDBJ databases">
        <title>Genome sequencing of Methyloceanibacter caenitepidi Gela4.</title>
        <authorList>
            <person name="Takeuchi M."/>
            <person name="Susumu S."/>
            <person name="Kamagata Y."/>
            <person name="Oshima K."/>
            <person name="Hattori M."/>
            <person name="Iwasaki W."/>
        </authorList>
    </citation>
    <scope>NUCLEOTIDE SEQUENCE [LARGE SCALE GENOMIC DNA]</scope>
    <source>
        <strain evidence="2 3">Gela4</strain>
    </source>
</reference>
<dbReference type="CDD" id="cd07821">
    <property type="entry name" value="PYR_PYL_RCAR_like"/>
    <property type="match status" value="1"/>
</dbReference>
<dbReference type="SUPFAM" id="SSF55961">
    <property type="entry name" value="Bet v1-like"/>
    <property type="match status" value="1"/>
</dbReference>
<evidence type="ECO:0000256" key="1">
    <source>
        <dbReference type="SAM" id="SignalP"/>
    </source>
</evidence>
<dbReference type="EMBL" id="AP014648">
    <property type="protein sequence ID" value="BAQ15899.1"/>
    <property type="molecule type" value="Genomic_DNA"/>
</dbReference>
<dbReference type="STRING" id="1384459.GL4_0431"/>
<evidence type="ECO:0000313" key="2">
    <source>
        <dbReference type="EMBL" id="BAQ15899.1"/>
    </source>
</evidence>
<organism evidence="2 3">
    <name type="scientific">Methyloceanibacter caenitepidi</name>
    <dbReference type="NCBI Taxonomy" id="1384459"/>
    <lineage>
        <taxon>Bacteria</taxon>
        <taxon>Pseudomonadati</taxon>
        <taxon>Pseudomonadota</taxon>
        <taxon>Alphaproteobacteria</taxon>
        <taxon>Hyphomicrobiales</taxon>
        <taxon>Hyphomicrobiaceae</taxon>
        <taxon>Methyloceanibacter</taxon>
    </lineage>
</organism>
<dbReference type="PANTHER" id="PTHR39332:SF7">
    <property type="entry name" value="SRPBCC FAMILY PROTEIN"/>
    <property type="match status" value="1"/>
</dbReference>
<feature type="signal peptide" evidence="1">
    <location>
        <begin position="1"/>
        <end position="22"/>
    </location>
</feature>
<dbReference type="InterPro" id="IPR023393">
    <property type="entry name" value="START-like_dom_sf"/>
</dbReference>
<dbReference type="AlphaFoldDB" id="A0A0A8K1P7"/>
<keyword evidence="1" id="KW-0732">Signal</keyword>
<accession>A0A0A8K1P7</accession>
<dbReference type="Pfam" id="PF10604">
    <property type="entry name" value="Polyketide_cyc2"/>
    <property type="match status" value="1"/>
</dbReference>
<dbReference type="KEGG" id="mcg:GL4_0431"/>
<dbReference type="HOGENOM" id="CLU_106645_0_1_5"/>
<dbReference type="Proteomes" id="UP000031643">
    <property type="component" value="Chromosome"/>
</dbReference>
<evidence type="ECO:0000313" key="3">
    <source>
        <dbReference type="Proteomes" id="UP000031643"/>
    </source>
</evidence>